<dbReference type="InterPro" id="IPR000864">
    <property type="entry name" value="Prot_inh_pot1"/>
</dbReference>
<dbReference type="Proteomes" id="UP000324897">
    <property type="component" value="Chromosome 3"/>
</dbReference>
<dbReference type="InterPro" id="IPR036354">
    <property type="entry name" value="Prot_inh_pot1_sf"/>
</dbReference>
<evidence type="ECO:0000256" key="2">
    <source>
        <dbReference type="ARBA" id="ARBA00022690"/>
    </source>
</evidence>
<evidence type="ECO:0000256" key="1">
    <source>
        <dbReference type="ARBA" id="ARBA00008210"/>
    </source>
</evidence>
<dbReference type="Gene3D" id="3.30.10.10">
    <property type="entry name" value="Trypsin Inhibitor V, subunit A"/>
    <property type="match status" value="1"/>
</dbReference>
<evidence type="ECO:0000313" key="4">
    <source>
        <dbReference type="EMBL" id="TVU11422.1"/>
    </source>
</evidence>
<gene>
    <name evidence="4" type="ORF">EJB05_45008</name>
</gene>
<dbReference type="OrthoDB" id="10013825at2759"/>
<dbReference type="GO" id="GO:0004867">
    <property type="term" value="F:serine-type endopeptidase inhibitor activity"/>
    <property type="evidence" value="ECO:0007669"/>
    <property type="project" value="UniProtKB-KW"/>
</dbReference>
<reference evidence="4 5" key="1">
    <citation type="journal article" date="2019" name="Sci. Rep.">
        <title>A high-quality genome of Eragrostis curvula grass provides insights into Poaceae evolution and supports new strategies to enhance forage quality.</title>
        <authorList>
            <person name="Carballo J."/>
            <person name="Santos B.A.C.M."/>
            <person name="Zappacosta D."/>
            <person name="Garbus I."/>
            <person name="Selva J.P."/>
            <person name="Gallo C.A."/>
            <person name="Diaz A."/>
            <person name="Albertini E."/>
            <person name="Caccamo M."/>
            <person name="Echenique V."/>
        </authorList>
    </citation>
    <scope>NUCLEOTIDE SEQUENCE [LARGE SCALE GENOMIC DNA]</scope>
    <source>
        <strain evidence="5">cv. Victoria</strain>
        <tissue evidence="4">Leaf</tissue>
    </source>
</reference>
<proteinExistence type="inferred from homology"/>
<protein>
    <submittedName>
        <fullName evidence="4">Uncharacterized protein</fullName>
    </submittedName>
</protein>
<dbReference type="PANTHER" id="PTHR33091">
    <property type="entry name" value="PROTEIN, PUTATIVE, EXPRESSED-RELATED"/>
    <property type="match status" value="1"/>
</dbReference>
<accession>A0A5J9TJG2</accession>
<dbReference type="PROSITE" id="PS00285">
    <property type="entry name" value="POTATO_INHIBITOR"/>
    <property type="match status" value="1"/>
</dbReference>
<name>A0A5J9TJG2_9POAL</name>
<comment type="caution">
    <text evidence="4">The sequence shown here is derived from an EMBL/GenBank/DDBJ whole genome shotgun (WGS) entry which is preliminary data.</text>
</comment>
<dbReference type="Pfam" id="PF00280">
    <property type="entry name" value="potato_inhibit"/>
    <property type="match status" value="1"/>
</dbReference>
<sequence length="98" mass="11189">REELVTMSYHVEWTCKSLNPSPPYCRGKMAWPELLGKKGKEAKAVIEKENPYVNQAIYAPQDTIVTDEYCCNRVRIYVDCKNTCDYANSVVVQIPKVG</sequence>
<dbReference type="SUPFAM" id="SSF54654">
    <property type="entry name" value="CI-2 family of serine protease inhibitors"/>
    <property type="match status" value="1"/>
</dbReference>
<keyword evidence="5" id="KW-1185">Reference proteome</keyword>
<organism evidence="4 5">
    <name type="scientific">Eragrostis curvula</name>
    <name type="common">weeping love grass</name>
    <dbReference type="NCBI Taxonomy" id="38414"/>
    <lineage>
        <taxon>Eukaryota</taxon>
        <taxon>Viridiplantae</taxon>
        <taxon>Streptophyta</taxon>
        <taxon>Embryophyta</taxon>
        <taxon>Tracheophyta</taxon>
        <taxon>Spermatophyta</taxon>
        <taxon>Magnoliopsida</taxon>
        <taxon>Liliopsida</taxon>
        <taxon>Poales</taxon>
        <taxon>Poaceae</taxon>
        <taxon>PACMAD clade</taxon>
        <taxon>Chloridoideae</taxon>
        <taxon>Eragrostideae</taxon>
        <taxon>Eragrostidinae</taxon>
        <taxon>Eragrostis</taxon>
    </lineage>
</organism>
<dbReference type="PRINTS" id="PR00292">
    <property type="entry name" value="POTATOINHBTR"/>
</dbReference>
<keyword evidence="3" id="KW-0722">Serine protease inhibitor</keyword>
<dbReference type="PANTHER" id="PTHR33091:SF50">
    <property type="entry name" value="OS06G0319900 PROTEIN"/>
    <property type="match status" value="1"/>
</dbReference>
<keyword evidence="2" id="KW-0646">Protease inhibitor</keyword>
<comment type="similarity">
    <text evidence="1">Belongs to the protease inhibitor I13 (potato type I serine protease inhibitor) family.</text>
</comment>
<dbReference type="AlphaFoldDB" id="A0A5J9TJG2"/>
<evidence type="ECO:0000256" key="3">
    <source>
        <dbReference type="ARBA" id="ARBA00022900"/>
    </source>
</evidence>
<dbReference type="EMBL" id="RWGY01000039">
    <property type="protein sequence ID" value="TVU11422.1"/>
    <property type="molecule type" value="Genomic_DNA"/>
</dbReference>
<dbReference type="Gramene" id="TVU11422">
    <property type="protein sequence ID" value="TVU11422"/>
    <property type="gene ID" value="EJB05_45008"/>
</dbReference>
<evidence type="ECO:0000313" key="5">
    <source>
        <dbReference type="Proteomes" id="UP000324897"/>
    </source>
</evidence>
<feature type="non-terminal residue" evidence="4">
    <location>
        <position position="1"/>
    </location>
</feature>
<dbReference type="GO" id="GO:0009611">
    <property type="term" value="P:response to wounding"/>
    <property type="evidence" value="ECO:0007669"/>
    <property type="project" value="InterPro"/>
</dbReference>